<evidence type="ECO:0000313" key="1">
    <source>
        <dbReference type="EMBL" id="RZS53101.1"/>
    </source>
</evidence>
<evidence type="ECO:0000313" key="2">
    <source>
        <dbReference type="Proteomes" id="UP000293433"/>
    </source>
</evidence>
<dbReference type="RefSeq" id="WP_130482570.1">
    <property type="nucleotide sequence ID" value="NZ_SGWV01000010.1"/>
</dbReference>
<proteinExistence type="predicted"/>
<comment type="caution">
    <text evidence="1">The sequence shown here is derived from an EMBL/GenBank/DDBJ whole genome shotgun (WGS) entry which is preliminary data.</text>
</comment>
<dbReference type="OrthoDB" id="9154556at2"/>
<keyword evidence="2" id="KW-1185">Reference proteome</keyword>
<accession>A0A4Q7LGC8</accession>
<reference evidence="1 2" key="1">
    <citation type="submission" date="2019-02" db="EMBL/GenBank/DDBJ databases">
        <title>Genomic Encyclopedia of Type Strains, Phase IV (KMG-IV): sequencing the most valuable type-strain genomes for metagenomic binning, comparative biology and taxonomic classification.</title>
        <authorList>
            <person name="Goeker M."/>
        </authorList>
    </citation>
    <scope>NUCLEOTIDE SEQUENCE [LARGE SCALE GENOMIC DNA]</scope>
    <source>
        <strain evidence="1 2">DSM 10617</strain>
    </source>
</reference>
<name>A0A4Q7LGC8_9BURK</name>
<organism evidence="1 2">
    <name type="scientific">Sphaerotilus mobilis</name>
    <dbReference type="NCBI Taxonomy" id="47994"/>
    <lineage>
        <taxon>Bacteria</taxon>
        <taxon>Pseudomonadati</taxon>
        <taxon>Pseudomonadota</taxon>
        <taxon>Betaproteobacteria</taxon>
        <taxon>Burkholderiales</taxon>
        <taxon>Sphaerotilaceae</taxon>
        <taxon>Sphaerotilus</taxon>
    </lineage>
</organism>
<sequence length="99" mass="10880">MSEEWGFAAPAFKVDEALARLRRDLREAGLVERGGVFERRATAIAKVAAGVGVVEAAIVDRPSRRAPTWRARQLTSGADVRDFVTLVKKQLGAWSQDDE</sequence>
<dbReference type="Proteomes" id="UP000293433">
    <property type="component" value="Unassembled WGS sequence"/>
</dbReference>
<dbReference type="AlphaFoldDB" id="A0A4Q7LGC8"/>
<protein>
    <submittedName>
        <fullName evidence="1">Uncharacterized protein</fullName>
    </submittedName>
</protein>
<gene>
    <name evidence="1" type="ORF">EV685_2724</name>
</gene>
<dbReference type="EMBL" id="SGWV01000010">
    <property type="protein sequence ID" value="RZS53101.1"/>
    <property type="molecule type" value="Genomic_DNA"/>
</dbReference>